<protein>
    <submittedName>
        <fullName evidence="1">Uncharacterized protein</fullName>
    </submittedName>
</protein>
<gene>
    <name evidence="1" type="ORF">LCGC14_0322720</name>
</gene>
<reference evidence="1" key="1">
    <citation type="journal article" date="2015" name="Nature">
        <title>Complex archaea that bridge the gap between prokaryotes and eukaryotes.</title>
        <authorList>
            <person name="Spang A."/>
            <person name="Saw J.H."/>
            <person name="Jorgensen S.L."/>
            <person name="Zaremba-Niedzwiedzka K."/>
            <person name="Martijn J."/>
            <person name="Lind A.E."/>
            <person name="van Eijk R."/>
            <person name="Schleper C."/>
            <person name="Guy L."/>
            <person name="Ettema T.J."/>
        </authorList>
    </citation>
    <scope>NUCLEOTIDE SEQUENCE</scope>
</reference>
<organism evidence="1">
    <name type="scientific">marine sediment metagenome</name>
    <dbReference type="NCBI Taxonomy" id="412755"/>
    <lineage>
        <taxon>unclassified sequences</taxon>
        <taxon>metagenomes</taxon>
        <taxon>ecological metagenomes</taxon>
    </lineage>
</organism>
<comment type="caution">
    <text evidence="1">The sequence shown here is derived from an EMBL/GenBank/DDBJ whole genome shotgun (WGS) entry which is preliminary data.</text>
</comment>
<proteinExistence type="predicted"/>
<dbReference type="AlphaFoldDB" id="A0A0F9WQN9"/>
<accession>A0A0F9WQN9</accession>
<evidence type="ECO:0000313" key="1">
    <source>
        <dbReference type="EMBL" id="KKN81053.1"/>
    </source>
</evidence>
<dbReference type="EMBL" id="LAZR01000220">
    <property type="protein sequence ID" value="KKN81053.1"/>
    <property type="molecule type" value="Genomic_DNA"/>
</dbReference>
<sequence length="92" mass="10112">MFTTTYSAEVDISTSCVFVTTNFPRHAAHSERGPQLSQPRMCVRRLHLLAHKPPLSNKPHVEQYSLFVSASARSIQGSMSPLPSPRTTSSGT</sequence>
<name>A0A0F9WQN9_9ZZZZ</name>